<evidence type="ECO:0000313" key="9">
    <source>
        <dbReference type="Proteomes" id="UP000676079"/>
    </source>
</evidence>
<feature type="transmembrane region" description="Helical" evidence="6">
    <location>
        <begin position="371"/>
        <end position="389"/>
    </location>
</feature>
<evidence type="ECO:0000256" key="2">
    <source>
        <dbReference type="ARBA" id="ARBA00022475"/>
    </source>
</evidence>
<proteinExistence type="predicted"/>
<keyword evidence="5 6" id="KW-0472">Membrane</keyword>
<keyword evidence="9" id="KW-1185">Reference proteome</keyword>
<sequence length="399" mass="39957">MGAPLRHGPFRALAAGRLLMSLGNGLANVALAFAVLDVTGSLVQVGLVVGARSVANVLLLLLGGVIADRLPRALVLRGGCALAALSQGALGAALLTGTASTPLMVGLSVLNGAAAAVNLPASAALVPQTVPPGLLRQANAVVRLTGNGAMVAGLSLGGALVAFVGPGWSIAADAGLYALACGAFVLLRPPGTEAGTGRVGVLRDLVEGWREFTARPWVWVVVAQFMVTNAAWSASVTVLGPAIADASFGRAAWGLVVAAQSAGMLAGGFLAARWLPRRALAFGVALVAVQAVPLYALSLPAAPLVLVAAMFAAGVAVEQFEVAWNVSVQENVPADRLSRVYSYDALGSFAAIPVGQAAIGPVAAAVGPERALAALAALTVAASLAALAVPDVRRLHRRT</sequence>
<evidence type="ECO:0000256" key="1">
    <source>
        <dbReference type="ARBA" id="ARBA00004651"/>
    </source>
</evidence>
<evidence type="ECO:0000256" key="6">
    <source>
        <dbReference type="SAM" id="Phobius"/>
    </source>
</evidence>
<keyword evidence="4 6" id="KW-1133">Transmembrane helix</keyword>
<dbReference type="Pfam" id="PF07690">
    <property type="entry name" value="MFS_1"/>
    <property type="match status" value="1"/>
</dbReference>
<evidence type="ECO:0000313" key="8">
    <source>
        <dbReference type="EMBL" id="QUX25794.1"/>
    </source>
</evidence>
<evidence type="ECO:0000256" key="4">
    <source>
        <dbReference type="ARBA" id="ARBA00022989"/>
    </source>
</evidence>
<evidence type="ECO:0000256" key="5">
    <source>
        <dbReference type="ARBA" id="ARBA00023136"/>
    </source>
</evidence>
<dbReference type="PANTHER" id="PTHR23513">
    <property type="entry name" value="INTEGRAL MEMBRANE EFFLUX PROTEIN-RELATED"/>
    <property type="match status" value="1"/>
</dbReference>
<dbReference type="InterPro" id="IPR011701">
    <property type="entry name" value="MFS"/>
</dbReference>
<dbReference type="Gene3D" id="1.20.1250.20">
    <property type="entry name" value="MFS general substrate transporter like domains"/>
    <property type="match status" value="1"/>
</dbReference>
<name>A0ABX8BUM6_9ACTN</name>
<feature type="domain" description="Major facilitator superfamily (MFS) profile" evidence="7">
    <location>
        <begin position="9"/>
        <end position="394"/>
    </location>
</feature>
<feature type="transmembrane region" description="Helical" evidence="6">
    <location>
        <begin position="217"/>
        <end position="239"/>
    </location>
</feature>
<dbReference type="PANTHER" id="PTHR23513:SF11">
    <property type="entry name" value="STAPHYLOFERRIN A TRANSPORTER"/>
    <property type="match status" value="1"/>
</dbReference>
<evidence type="ECO:0000259" key="7">
    <source>
        <dbReference type="PROSITE" id="PS50850"/>
    </source>
</evidence>
<keyword evidence="3 6" id="KW-0812">Transmembrane</keyword>
<organism evidence="8 9">
    <name type="scientific">Nocardiopsis changdeensis</name>
    <dbReference type="NCBI Taxonomy" id="2831969"/>
    <lineage>
        <taxon>Bacteria</taxon>
        <taxon>Bacillati</taxon>
        <taxon>Actinomycetota</taxon>
        <taxon>Actinomycetes</taxon>
        <taxon>Streptosporangiales</taxon>
        <taxon>Nocardiopsidaceae</taxon>
        <taxon>Nocardiopsis</taxon>
    </lineage>
</organism>
<dbReference type="Proteomes" id="UP000676079">
    <property type="component" value="Chromosome"/>
</dbReference>
<dbReference type="InterPro" id="IPR036259">
    <property type="entry name" value="MFS_trans_sf"/>
</dbReference>
<evidence type="ECO:0000256" key="3">
    <source>
        <dbReference type="ARBA" id="ARBA00022692"/>
    </source>
</evidence>
<dbReference type="SUPFAM" id="SSF103473">
    <property type="entry name" value="MFS general substrate transporter"/>
    <property type="match status" value="1"/>
</dbReference>
<feature type="transmembrane region" description="Helical" evidence="6">
    <location>
        <begin position="42"/>
        <end position="62"/>
    </location>
</feature>
<dbReference type="EMBL" id="CP074133">
    <property type="protein sequence ID" value="QUX25794.1"/>
    <property type="molecule type" value="Genomic_DNA"/>
</dbReference>
<dbReference type="RefSeq" id="WP_220565567.1">
    <property type="nucleotide sequence ID" value="NZ_CP074133.1"/>
</dbReference>
<comment type="subcellular location">
    <subcellularLocation>
        <location evidence="1">Cell membrane</location>
        <topology evidence="1">Multi-pass membrane protein</topology>
    </subcellularLocation>
</comment>
<feature type="transmembrane region" description="Helical" evidence="6">
    <location>
        <begin position="345"/>
        <end position="365"/>
    </location>
</feature>
<feature type="transmembrane region" description="Helical" evidence="6">
    <location>
        <begin position="147"/>
        <end position="164"/>
    </location>
</feature>
<dbReference type="InterPro" id="IPR020846">
    <property type="entry name" value="MFS_dom"/>
</dbReference>
<keyword evidence="2" id="KW-1003">Cell membrane</keyword>
<gene>
    <name evidence="8" type="ORF">KGD84_06135</name>
</gene>
<feature type="transmembrane region" description="Helical" evidence="6">
    <location>
        <begin position="74"/>
        <end position="97"/>
    </location>
</feature>
<dbReference type="PROSITE" id="PS50850">
    <property type="entry name" value="MFS"/>
    <property type="match status" value="1"/>
</dbReference>
<dbReference type="CDD" id="cd06173">
    <property type="entry name" value="MFS_MefA_like"/>
    <property type="match status" value="1"/>
</dbReference>
<feature type="transmembrane region" description="Helical" evidence="6">
    <location>
        <begin position="251"/>
        <end position="272"/>
    </location>
</feature>
<feature type="transmembrane region" description="Helical" evidence="6">
    <location>
        <begin position="304"/>
        <end position="324"/>
    </location>
</feature>
<accession>A0ABX8BUM6</accession>
<protein>
    <submittedName>
        <fullName evidence="8">MFS transporter</fullName>
    </submittedName>
</protein>
<feature type="transmembrane region" description="Helical" evidence="6">
    <location>
        <begin position="12"/>
        <end position="36"/>
    </location>
</feature>
<feature type="transmembrane region" description="Helical" evidence="6">
    <location>
        <begin position="279"/>
        <end position="298"/>
    </location>
</feature>
<reference evidence="8 9" key="1">
    <citation type="submission" date="2021-05" db="EMBL/GenBank/DDBJ databases">
        <title>Direct Submission.</title>
        <authorList>
            <person name="Li K."/>
            <person name="Gao J."/>
        </authorList>
    </citation>
    <scope>NUCLEOTIDE SEQUENCE [LARGE SCALE GENOMIC DNA]</scope>
    <source>
        <strain evidence="8 9">Mg02</strain>
    </source>
</reference>